<protein>
    <submittedName>
        <fullName evidence="2">Uncharacterized protein</fullName>
    </submittedName>
</protein>
<feature type="transmembrane region" description="Helical" evidence="1">
    <location>
        <begin position="350"/>
        <end position="370"/>
    </location>
</feature>
<keyword evidence="3" id="KW-1185">Reference proteome</keyword>
<dbReference type="RefSeq" id="WP_229962696.1">
    <property type="nucleotide sequence ID" value="NZ_JAJJWI010000030.1"/>
</dbReference>
<proteinExistence type="predicted"/>
<feature type="transmembrane region" description="Helical" evidence="1">
    <location>
        <begin position="317"/>
        <end position="338"/>
    </location>
</feature>
<feature type="transmembrane region" description="Helical" evidence="1">
    <location>
        <begin position="39"/>
        <end position="61"/>
    </location>
</feature>
<keyword evidence="1" id="KW-1133">Transmembrane helix</keyword>
<keyword evidence="1" id="KW-0812">Transmembrane</keyword>
<evidence type="ECO:0000256" key="1">
    <source>
        <dbReference type="SAM" id="Phobius"/>
    </source>
</evidence>
<gene>
    <name evidence="2" type="ORF">ACFSKU_10735</name>
</gene>
<feature type="transmembrane region" description="Helical" evidence="1">
    <location>
        <begin position="167"/>
        <end position="183"/>
    </location>
</feature>
<reference evidence="3" key="1">
    <citation type="journal article" date="2019" name="Int. J. Syst. Evol. Microbiol.">
        <title>The Global Catalogue of Microorganisms (GCM) 10K type strain sequencing project: providing services to taxonomists for standard genome sequencing and annotation.</title>
        <authorList>
            <consortium name="The Broad Institute Genomics Platform"/>
            <consortium name="The Broad Institute Genome Sequencing Center for Infectious Disease"/>
            <person name="Wu L."/>
            <person name="Ma J."/>
        </authorList>
    </citation>
    <scope>NUCLEOTIDE SEQUENCE [LARGE SCALE GENOMIC DNA]</scope>
    <source>
        <strain evidence="3">JCM 16545</strain>
    </source>
</reference>
<keyword evidence="1" id="KW-0472">Membrane</keyword>
<organism evidence="2 3">
    <name type="scientific">Pontibacter silvestris</name>
    <dbReference type="NCBI Taxonomy" id="2305183"/>
    <lineage>
        <taxon>Bacteria</taxon>
        <taxon>Pseudomonadati</taxon>
        <taxon>Bacteroidota</taxon>
        <taxon>Cytophagia</taxon>
        <taxon>Cytophagales</taxon>
        <taxon>Hymenobacteraceae</taxon>
        <taxon>Pontibacter</taxon>
    </lineage>
</organism>
<evidence type="ECO:0000313" key="3">
    <source>
        <dbReference type="Proteomes" id="UP001597369"/>
    </source>
</evidence>
<sequence length="423" mass="47886">MGKVDMNLGFFPKFAIVIIEILQIFILLRLLILYTENNFMMLTIMAVAFFCLFELGVVKAMGASITIWISGIRYYFSFLPLFLLSYLLALKNCSIKREINWLIVLSLLQIPVTAYQYLNSSKVQLNDRQLLFDMISGTMGGTASNLMSLVVGIGFLYFLIKLVEKRKLIFLLLSLVLLVPSTLAEAKGMMLVVMISLIYLAFIFKFNFSKILVLGVLAALMIMGFAYVYSLLGYDNYGKSLSVSYLIDYANSESGRGRLSRIDSIIHSLVLLSENNALLFGMGIGNANKSPLGHDGQFFDFFTIRHSIDILISETGLVGIAILIVLLWKMVWITRCLLKEQAIIHNESNLLILRLFLGTILIFIFGLFWVDVLFRVQFMYPFGMMAGYALGLHHKLKFDKKAVVVSNYELSPEMVLNRQEVAQ</sequence>
<feature type="transmembrane region" description="Helical" evidence="1">
    <location>
        <begin position="138"/>
        <end position="160"/>
    </location>
</feature>
<feature type="transmembrane region" description="Helical" evidence="1">
    <location>
        <begin position="211"/>
        <end position="232"/>
    </location>
</feature>
<name>A0ABW4WXE1_9BACT</name>
<dbReference type="Proteomes" id="UP001597369">
    <property type="component" value="Unassembled WGS sequence"/>
</dbReference>
<evidence type="ECO:0000313" key="2">
    <source>
        <dbReference type="EMBL" id="MFD2067358.1"/>
    </source>
</evidence>
<feature type="transmembrane region" description="Helical" evidence="1">
    <location>
        <begin position="14"/>
        <end position="32"/>
    </location>
</feature>
<comment type="caution">
    <text evidence="2">The sequence shown here is derived from an EMBL/GenBank/DDBJ whole genome shotgun (WGS) entry which is preliminary data.</text>
</comment>
<accession>A0ABW4WXE1</accession>
<feature type="transmembrane region" description="Helical" evidence="1">
    <location>
        <begin position="101"/>
        <end position="118"/>
    </location>
</feature>
<dbReference type="EMBL" id="JBHUHV010000030">
    <property type="protein sequence ID" value="MFD2067358.1"/>
    <property type="molecule type" value="Genomic_DNA"/>
</dbReference>
<feature type="transmembrane region" description="Helical" evidence="1">
    <location>
        <begin position="189"/>
        <end position="204"/>
    </location>
</feature>
<feature type="transmembrane region" description="Helical" evidence="1">
    <location>
        <begin position="67"/>
        <end position="89"/>
    </location>
</feature>